<organism evidence="2 3">
    <name type="scientific">Aspergillus campestris (strain IBT 28561)</name>
    <dbReference type="NCBI Taxonomy" id="1392248"/>
    <lineage>
        <taxon>Eukaryota</taxon>
        <taxon>Fungi</taxon>
        <taxon>Dikarya</taxon>
        <taxon>Ascomycota</taxon>
        <taxon>Pezizomycotina</taxon>
        <taxon>Eurotiomycetes</taxon>
        <taxon>Eurotiomycetidae</taxon>
        <taxon>Eurotiales</taxon>
        <taxon>Aspergillaceae</taxon>
        <taxon>Aspergillus</taxon>
        <taxon>Aspergillus subgen. Circumdati</taxon>
    </lineage>
</organism>
<dbReference type="AlphaFoldDB" id="A0A2I1D3B2"/>
<reference evidence="2" key="1">
    <citation type="submission" date="2016-12" db="EMBL/GenBank/DDBJ databases">
        <title>The genomes of Aspergillus section Nigri reveals drivers in fungal speciation.</title>
        <authorList>
            <consortium name="DOE Joint Genome Institute"/>
            <person name="Vesth T.C."/>
            <person name="Nybo J."/>
            <person name="Theobald S."/>
            <person name="Brandl J."/>
            <person name="Frisvad J.C."/>
            <person name="Nielsen K.F."/>
            <person name="Lyhne E.K."/>
            <person name="Kogle M.E."/>
            <person name="Kuo A."/>
            <person name="Riley R."/>
            <person name="Clum A."/>
            <person name="Nolan M."/>
            <person name="Lipzen A."/>
            <person name="Salamov A."/>
            <person name="Henrissat B."/>
            <person name="Wiebenga A."/>
            <person name="De vries R.P."/>
            <person name="Grigoriev I.V."/>
            <person name="Mortensen U.H."/>
            <person name="Andersen M.R."/>
            <person name="Baker S.E."/>
        </authorList>
    </citation>
    <scope>NUCLEOTIDE SEQUENCE</scope>
    <source>
        <strain evidence="2">IBT 28561</strain>
    </source>
</reference>
<dbReference type="OrthoDB" id="5125733at2759"/>
<dbReference type="PANTHER" id="PTHR33112">
    <property type="entry name" value="DOMAIN PROTEIN, PUTATIVE-RELATED"/>
    <property type="match status" value="1"/>
</dbReference>
<dbReference type="Proteomes" id="UP000234254">
    <property type="component" value="Unassembled WGS sequence"/>
</dbReference>
<evidence type="ECO:0000259" key="1">
    <source>
        <dbReference type="Pfam" id="PF06985"/>
    </source>
</evidence>
<evidence type="ECO:0000313" key="2">
    <source>
        <dbReference type="EMBL" id="PKY04370.1"/>
    </source>
</evidence>
<protein>
    <submittedName>
        <fullName evidence="2">HET-domain-containing protein</fullName>
    </submittedName>
</protein>
<dbReference type="RefSeq" id="XP_024692964.1">
    <property type="nucleotide sequence ID" value="XM_024838866.1"/>
</dbReference>
<name>A0A2I1D3B2_ASPC2</name>
<sequence length="910" mass="103214">MEALQRNLCTYCSNIDFKNLPAEEEPAVPHQPSLEALKASAESCQLCHLLCKVVNIIRSDIRGEQNGRLPKTAGVFSYVQGVMVYSGRNAMGTFHTSIEPSENQKTSLNRRTTLAPDAQVRPWLFGNWWACSAAWIGGRYDPVDESHWRLIGLGVRLGRTQAEAEGNSRENIPIHRGTYLRIRTDDKSKITSIAPGRLCMADYSSNIALERIRQWIMADDLHNKQPPRLFALPSRVIDVDPEASPTDVRLFEAKGKQARYIALSHRWGGTKTLTTTSTTLERRLSGIRWDELPKTFQDAVQIARLLHVRYLWIDSLCIIQDDTEDWNRESSKIADVYGQAYLTIAAAFSTGSSSGCLLGYSEICKYNAPSPDERSLGIRSSNGRRPRLAQDIQTLQRRSREVASLFVQMDTIFKRDVSRIYITLEWMPSSFKTKPSTYSIPEFGCPVDPLDRSELNQRGWVLQERLLSPRTLHFDKDQMYLESETSIIAEDGSEIKTQLFSLSLLLLRELQSWSDHGIPKHEGCSLIEGHAIAGHRPHGRWDGGWIQHIEDYSRRQLSVPDDKLVALSGVAKYIAMNTNGTYYAGLWESHLHEDLAWRTYPQDEVRVFAPDGFEHQLSDVYYPTQIPARYRAPSWSWASIDARIKFVPLDYGNIVAEILHCHVDESTPFGTVTGGWIKIWAPLFKISQCPPDAKIDKKDPIGFGTLVQFQLDAGITLEGNHYDGISYGEGFFDVAPSFPCYALFLDSSNALLLQSSQQKYKRVGFGRFLRTNKQRVLKPLLYQQEPGIDDDGQGALPRRENIPYGPIGRSQPCCESVYNTTVPRVAHTSWESPRIIVAPSYHSTIHHLLPGRDEQDLVISRGKFKFARWEPFILGGRRELPPDIQIREQIYARMFSPVNYKAHGDKVPWG</sequence>
<dbReference type="Pfam" id="PF06985">
    <property type="entry name" value="HET"/>
    <property type="match status" value="1"/>
</dbReference>
<gene>
    <name evidence="2" type="ORF">P168DRAFT_304667</name>
</gene>
<feature type="domain" description="Heterokaryon incompatibility" evidence="1">
    <location>
        <begin position="260"/>
        <end position="464"/>
    </location>
</feature>
<comment type="caution">
    <text evidence="2">The sequence shown here is derived from an EMBL/GenBank/DDBJ whole genome shotgun (WGS) entry which is preliminary data.</text>
</comment>
<dbReference type="PANTHER" id="PTHR33112:SF16">
    <property type="entry name" value="HETEROKARYON INCOMPATIBILITY DOMAIN-CONTAINING PROTEIN"/>
    <property type="match status" value="1"/>
</dbReference>
<dbReference type="VEuPathDB" id="FungiDB:P168DRAFT_304667"/>
<keyword evidence="3" id="KW-1185">Reference proteome</keyword>
<dbReference type="EMBL" id="MSFM01000006">
    <property type="protein sequence ID" value="PKY04370.1"/>
    <property type="molecule type" value="Genomic_DNA"/>
</dbReference>
<dbReference type="InterPro" id="IPR010730">
    <property type="entry name" value="HET"/>
</dbReference>
<accession>A0A2I1D3B2</accession>
<proteinExistence type="predicted"/>
<dbReference type="GeneID" id="36546390"/>
<evidence type="ECO:0000313" key="3">
    <source>
        <dbReference type="Proteomes" id="UP000234254"/>
    </source>
</evidence>